<gene>
    <name evidence="7" type="ORF">S03H2_41585</name>
</gene>
<feature type="transmembrane region" description="Helical" evidence="6">
    <location>
        <begin position="34"/>
        <end position="58"/>
    </location>
</feature>
<protein>
    <recommendedName>
        <fullName evidence="8">DUF92 domain-containing protein</fullName>
    </recommendedName>
</protein>
<comment type="caution">
    <text evidence="7">The sequence shown here is derived from an EMBL/GenBank/DDBJ whole genome shotgun (WGS) entry which is preliminary data.</text>
</comment>
<evidence type="ECO:0000256" key="5">
    <source>
        <dbReference type="ARBA" id="ARBA00023136"/>
    </source>
</evidence>
<feature type="transmembrane region" description="Helical" evidence="6">
    <location>
        <begin position="89"/>
        <end position="106"/>
    </location>
</feature>
<dbReference type="AlphaFoldDB" id="X1HNS2"/>
<evidence type="ECO:0000256" key="6">
    <source>
        <dbReference type="SAM" id="Phobius"/>
    </source>
</evidence>
<evidence type="ECO:0000256" key="1">
    <source>
        <dbReference type="ARBA" id="ARBA00004141"/>
    </source>
</evidence>
<evidence type="ECO:0000313" key="7">
    <source>
        <dbReference type="EMBL" id="GAH71132.1"/>
    </source>
</evidence>
<feature type="non-terminal residue" evidence="7">
    <location>
        <position position="189"/>
    </location>
</feature>
<organism evidence="7">
    <name type="scientific">marine sediment metagenome</name>
    <dbReference type="NCBI Taxonomy" id="412755"/>
    <lineage>
        <taxon>unclassified sequences</taxon>
        <taxon>metagenomes</taxon>
        <taxon>ecological metagenomes</taxon>
    </lineage>
</organism>
<dbReference type="GO" id="GO:0016020">
    <property type="term" value="C:membrane"/>
    <property type="evidence" value="ECO:0007669"/>
    <property type="project" value="UniProtKB-SubCell"/>
</dbReference>
<reference evidence="7" key="1">
    <citation type="journal article" date="2014" name="Front. Microbiol.">
        <title>High frequency of phylogenetically diverse reductive dehalogenase-homologous genes in deep subseafloor sedimentary metagenomes.</title>
        <authorList>
            <person name="Kawai M."/>
            <person name="Futagami T."/>
            <person name="Toyoda A."/>
            <person name="Takaki Y."/>
            <person name="Nishi S."/>
            <person name="Hori S."/>
            <person name="Arai W."/>
            <person name="Tsubouchi T."/>
            <person name="Morono Y."/>
            <person name="Uchiyama I."/>
            <person name="Ito T."/>
            <person name="Fujiyama A."/>
            <person name="Inagaki F."/>
            <person name="Takami H."/>
        </authorList>
    </citation>
    <scope>NUCLEOTIDE SEQUENCE</scope>
    <source>
        <strain evidence="7">Expedition CK06-06</strain>
    </source>
</reference>
<dbReference type="InterPro" id="IPR002794">
    <property type="entry name" value="DUF92_TMEM19"/>
</dbReference>
<sequence>MNLRLLIIAAAVNAALAAISFAVGAVSLSGVAGGFIVGLVILYCGGWGAFGILVMFFAMGSAATKLGYTSKAALGVAQEEKGRRGARHAFANCGAPAIAAVIFWGGTSEVALWGEASWALAAFTAAFATALFDTVSSEIGQLYGRHPFLITTLKAVPVGTDGAVSLEGTAAGLAAAAAMAAAGALFGLY</sequence>
<comment type="subcellular location">
    <subcellularLocation>
        <location evidence="1">Membrane</location>
        <topology evidence="1">Multi-pass membrane protein</topology>
    </subcellularLocation>
</comment>
<proteinExistence type="inferred from homology"/>
<dbReference type="PANTHER" id="PTHR13353">
    <property type="entry name" value="TRANSMEMBRANE PROTEIN 19"/>
    <property type="match status" value="1"/>
</dbReference>
<dbReference type="EMBL" id="BARU01025836">
    <property type="protein sequence ID" value="GAH71132.1"/>
    <property type="molecule type" value="Genomic_DNA"/>
</dbReference>
<name>X1HNS2_9ZZZZ</name>
<evidence type="ECO:0000256" key="2">
    <source>
        <dbReference type="ARBA" id="ARBA00009012"/>
    </source>
</evidence>
<dbReference type="Pfam" id="PF01940">
    <property type="entry name" value="DUF92"/>
    <property type="match status" value="1"/>
</dbReference>
<keyword evidence="5 6" id="KW-0472">Membrane</keyword>
<keyword evidence="4 6" id="KW-1133">Transmembrane helix</keyword>
<evidence type="ECO:0000256" key="3">
    <source>
        <dbReference type="ARBA" id="ARBA00022692"/>
    </source>
</evidence>
<keyword evidence="3 6" id="KW-0812">Transmembrane</keyword>
<evidence type="ECO:0008006" key="8">
    <source>
        <dbReference type="Google" id="ProtNLM"/>
    </source>
</evidence>
<dbReference type="PANTHER" id="PTHR13353:SF5">
    <property type="entry name" value="TRANSMEMBRANE PROTEIN 19"/>
    <property type="match status" value="1"/>
</dbReference>
<accession>X1HNS2</accession>
<evidence type="ECO:0000256" key="4">
    <source>
        <dbReference type="ARBA" id="ARBA00022989"/>
    </source>
</evidence>
<comment type="similarity">
    <text evidence="2">Belongs to the TMEM19 family.</text>
</comment>